<dbReference type="Gene3D" id="1.10.10.2840">
    <property type="entry name" value="PucR C-terminal helix-turn-helix domain"/>
    <property type="match status" value="1"/>
</dbReference>
<sequence>MDMAYIFGAKDYSLCLSTSCCKKDRAMSELRFQWLFNQRKLNLRPILEGPREFTTIQASELRDPSEFTTQGAIILTLGLAFEHSPSDFSVYARTLAAAGVGAIGFGTGLTFAEVPQELINAAARHHLTLFEVPRATPFISIINTVTTEQTRIENNLQFALHRQQERLNQAASDGIEVLLERASKELGAAVAIANDSGVVIARHDFRGLNAADFALAAASQSSGRTSGARSNTTRDGTTIAAISNVFNSHGRNRIALAVSREEKFDSYARALIRHLAGLAELLLQNRDSSARVILGALALATQVSGTATALTTPAMEAAFNSVASHGKVDVYLVQADSPARLSRALGLVHHAANDGGFACFVLPLEGTASESALIALPPEPIAMQTLFGRYANHLRVSLLRGVEWGDISGNRVKALTAHARSLPLGTLAEFSSDAPAWLGESAVHAALGKRREATIGRLSLYDAAHNTELLRTLRAYLLADSQLAAAATELSVHRHTVRARIEKIQSLCGFDLSNPVTRAEVLLLCLSD</sequence>
<evidence type="ECO:0000313" key="3">
    <source>
        <dbReference type="EMBL" id="QQU77647.1"/>
    </source>
</evidence>
<dbReference type="InterPro" id="IPR012914">
    <property type="entry name" value="PucR_dom"/>
</dbReference>
<dbReference type="InterPro" id="IPR051448">
    <property type="entry name" value="CdaR-like_regulators"/>
</dbReference>
<dbReference type="InterPro" id="IPR042070">
    <property type="entry name" value="PucR_C-HTH_sf"/>
</dbReference>
<protein>
    <submittedName>
        <fullName evidence="3">PucR family transcriptional regulator</fullName>
    </submittedName>
</protein>
<feature type="domain" description="PucR C-terminal helix-turn-helix" evidence="2">
    <location>
        <begin position="469"/>
        <end position="524"/>
    </location>
</feature>
<dbReference type="Proteomes" id="UP000595757">
    <property type="component" value="Chromosome"/>
</dbReference>
<organism evidence="3 4">
    <name type="scientific">Corynebacterium striatum</name>
    <dbReference type="NCBI Taxonomy" id="43770"/>
    <lineage>
        <taxon>Bacteria</taxon>
        <taxon>Bacillati</taxon>
        <taxon>Actinomycetota</taxon>
        <taxon>Actinomycetes</taxon>
        <taxon>Mycobacteriales</taxon>
        <taxon>Corynebacteriaceae</taxon>
        <taxon>Corynebacterium</taxon>
    </lineage>
</organism>
<evidence type="ECO:0000259" key="2">
    <source>
        <dbReference type="Pfam" id="PF13556"/>
    </source>
</evidence>
<dbReference type="PANTHER" id="PTHR33744">
    <property type="entry name" value="CARBOHYDRATE DIACID REGULATOR"/>
    <property type="match status" value="1"/>
</dbReference>
<name>A0ABX7DH97_CORST</name>
<feature type="domain" description="Purine catabolism PurC-like" evidence="1">
    <location>
        <begin position="52"/>
        <end position="147"/>
    </location>
</feature>
<keyword evidence="4" id="KW-1185">Reference proteome</keyword>
<dbReference type="EMBL" id="CP068158">
    <property type="protein sequence ID" value="QQU77647.1"/>
    <property type="molecule type" value="Genomic_DNA"/>
</dbReference>
<dbReference type="InterPro" id="IPR025736">
    <property type="entry name" value="PucR_C-HTH_dom"/>
</dbReference>
<accession>A0ABX7DH97</accession>
<dbReference type="Pfam" id="PF07905">
    <property type="entry name" value="PucR"/>
    <property type="match status" value="1"/>
</dbReference>
<gene>
    <name evidence="3" type="ORF">I6I72_03590</name>
</gene>
<dbReference type="Pfam" id="PF13556">
    <property type="entry name" value="HTH_30"/>
    <property type="match status" value="1"/>
</dbReference>
<proteinExistence type="predicted"/>
<reference evidence="3 4" key="1">
    <citation type="submission" date="2021-01" db="EMBL/GenBank/DDBJ databases">
        <title>FDA dAtabase for Regulatory Grade micrObial Sequences (FDA-ARGOS): Supporting development and validation of Infectious Disease Dx tests.</title>
        <authorList>
            <person name="Sproer C."/>
            <person name="Gronow S."/>
            <person name="Severitt S."/>
            <person name="Schroder I."/>
            <person name="Tallon L."/>
            <person name="Sadzewicz L."/>
            <person name="Zhao X."/>
            <person name="Boylan J."/>
            <person name="Ott S."/>
            <person name="Bowen H."/>
            <person name="Vavikolanu K."/>
            <person name="Mehta A."/>
            <person name="Aluvathingal J."/>
            <person name="Nadendla S."/>
            <person name="Lowell S."/>
            <person name="Myers T."/>
            <person name="Yan Y."/>
            <person name="Sichtig H."/>
        </authorList>
    </citation>
    <scope>NUCLEOTIDE SEQUENCE [LARGE SCALE GENOMIC DNA]</scope>
    <source>
        <strain evidence="3 4">FDAARGOS_1115</strain>
    </source>
</reference>
<dbReference type="PANTHER" id="PTHR33744:SF7">
    <property type="entry name" value="PUCR FAMILY TRANSCRIPTIONAL REGULATOR"/>
    <property type="match status" value="1"/>
</dbReference>
<evidence type="ECO:0000313" key="4">
    <source>
        <dbReference type="Proteomes" id="UP000595757"/>
    </source>
</evidence>
<evidence type="ECO:0000259" key="1">
    <source>
        <dbReference type="Pfam" id="PF07905"/>
    </source>
</evidence>